<dbReference type="GO" id="GO:0016020">
    <property type="term" value="C:membrane"/>
    <property type="evidence" value="ECO:0007669"/>
    <property type="project" value="UniProtKB-SubCell"/>
</dbReference>
<proteinExistence type="predicted"/>
<evidence type="ECO:0000256" key="4">
    <source>
        <dbReference type="ARBA" id="ARBA00022989"/>
    </source>
</evidence>
<dbReference type="PANTHER" id="PTHR23506">
    <property type="entry name" value="GH10249P"/>
    <property type="match status" value="1"/>
</dbReference>
<feature type="transmembrane region" description="Helical" evidence="7">
    <location>
        <begin position="812"/>
        <end position="828"/>
    </location>
</feature>
<feature type="region of interest" description="Disordered" evidence="6">
    <location>
        <begin position="843"/>
        <end position="882"/>
    </location>
</feature>
<dbReference type="PANTHER" id="PTHR23506:SF35">
    <property type="entry name" value="MAJOR FACILITATOR SUPERFAMILY (MFS) PROFILE DOMAIN-CONTAINING PROTEIN-RELATED"/>
    <property type="match status" value="1"/>
</dbReference>
<dbReference type="InterPro" id="IPR011701">
    <property type="entry name" value="MFS"/>
</dbReference>
<organism evidence="8 9">
    <name type="scientific">Aspergillus oryzae</name>
    <name type="common">Yellow koji mold</name>
    <dbReference type="NCBI Taxonomy" id="5062"/>
    <lineage>
        <taxon>Eukaryota</taxon>
        <taxon>Fungi</taxon>
        <taxon>Dikarya</taxon>
        <taxon>Ascomycota</taxon>
        <taxon>Pezizomycotina</taxon>
        <taxon>Eurotiomycetes</taxon>
        <taxon>Eurotiomycetidae</taxon>
        <taxon>Eurotiales</taxon>
        <taxon>Aspergillaceae</taxon>
        <taxon>Aspergillus</taxon>
        <taxon>Aspergillus subgen. Circumdati</taxon>
    </lineage>
</organism>
<accession>A0AAN4YF74</accession>
<feature type="transmembrane region" description="Helical" evidence="7">
    <location>
        <begin position="738"/>
        <end position="771"/>
    </location>
</feature>
<evidence type="ECO:0000256" key="2">
    <source>
        <dbReference type="ARBA" id="ARBA00022448"/>
    </source>
</evidence>
<keyword evidence="3 7" id="KW-0812">Transmembrane</keyword>
<evidence type="ECO:0000313" key="9">
    <source>
        <dbReference type="Proteomes" id="UP001165205"/>
    </source>
</evidence>
<keyword evidence="4 7" id="KW-1133">Transmembrane helix</keyword>
<feature type="region of interest" description="Disordered" evidence="6">
    <location>
        <begin position="1082"/>
        <end position="1133"/>
    </location>
</feature>
<comment type="caution">
    <text evidence="8">The sequence shown here is derived from an EMBL/GenBank/DDBJ whole genome shotgun (WGS) entry which is preliminary data.</text>
</comment>
<feature type="transmembrane region" description="Helical" evidence="7">
    <location>
        <begin position="783"/>
        <end position="806"/>
    </location>
</feature>
<dbReference type="Proteomes" id="UP001165205">
    <property type="component" value="Unassembled WGS sequence"/>
</dbReference>
<feature type="compositionally biased region" description="Basic and acidic residues" evidence="6">
    <location>
        <begin position="843"/>
        <end position="860"/>
    </location>
</feature>
<feature type="transmembrane region" description="Helical" evidence="7">
    <location>
        <begin position="930"/>
        <end position="952"/>
    </location>
</feature>
<feature type="transmembrane region" description="Helical" evidence="7">
    <location>
        <begin position="1002"/>
        <end position="1021"/>
    </location>
</feature>
<evidence type="ECO:0000256" key="3">
    <source>
        <dbReference type="ARBA" id="ARBA00022692"/>
    </source>
</evidence>
<evidence type="ECO:0000256" key="1">
    <source>
        <dbReference type="ARBA" id="ARBA00004141"/>
    </source>
</evidence>
<feature type="transmembrane region" description="Helical" evidence="7">
    <location>
        <begin position="705"/>
        <end position="726"/>
    </location>
</feature>
<evidence type="ECO:0000256" key="7">
    <source>
        <dbReference type="SAM" id="Phobius"/>
    </source>
</evidence>
<reference evidence="8" key="1">
    <citation type="submission" date="2023-04" db="EMBL/GenBank/DDBJ databases">
        <title>Aspergillus oryzae NBRC 4228.</title>
        <authorList>
            <person name="Ichikawa N."/>
            <person name="Sato H."/>
            <person name="Tonouchi N."/>
        </authorList>
    </citation>
    <scope>NUCLEOTIDE SEQUENCE</scope>
    <source>
        <strain evidence="8">NBRC 4228</strain>
    </source>
</reference>
<dbReference type="Gene3D" id="1.20.1250.20">
    <property type="entry name" value="MFS general substrate transporter like domains"/>
    <property type="match status" value="2"/>
</dbReference>
<name>A0AAN4YF74_ASPOZ</name>
<evidence type="ECO:0000256" key="6">
    <source>
        <dbReference type="SAM" id="MobiDB-lite"/>
    </source>
</evidence>
<evidence type="ECO:0000256" key="5">
    <source>
        <dbReference type="ARBA" id="ARBA00023136"/>
    </source>
</evidence>
<feature type="transmembrane region" description="Helical" evidence="7">
    <location>
        <begin position="899"/>
        <end position="918"/>
    </location>
</feature>
<keyword evidence="5 7" id="KW-0472">Membrane</keyword>
<dbReference type="InterPro" id="IPR036259">
    <property type="entry name" value="MFS_trans_sf"/>
</dbReference>
<protein>
    <submittedName>
        <fullName evidence="8">Unnamed protein product</fullName>
    </submittedName>
</protein>
<dbReference type="GO" id="GO:0022857">
    <property type="term" value="F:transmembrane transporter activity"/>
    <property type="evidence" value="ECO:0007669"/>
    <property type="project" value="InterPro"/>
</dbReference>
<dbReference type="CDD" id="cd12148">
    <property type="entry name" value="fungal_TF_MHR"/>
    <property type="match status" value="1"/>
</dbReference>
<dbReference type="InterPro" id="IPR050930">
    <property type="entry name" value="MFS_Vesicular_Transporter"/>
</dbReference>
<comment type="subcellular location">
    <subcellularLocation>
        <location evidence="1">Membrane</location>
        <topology evidence="1">Multi-pass membrane protein</topology>
    </subcellularLocation>
</comment>
<gene>
    <name evidence="8" type="ORF">Aory04_000164800</name>
</gene>
<feature type="compositionally biased region" description="Polar residues" evidence="6">
    <location>
        <begin position="1090"/>
        <end position="1106"/>
    </location>
</feature>
<dbReference type="EMBL" id="BSYA01000010">
    <property type="protein sequence ID" value="GMG24386.1"/>
    <property type="molecule type" value="Genomic_DNA"/>
</dbReference>
<dbReference type="Pfam" id="PF07690">
    <property type="entry name" value="MFS_1"/>
    <property type="match status" value="1"/>
</dbReference>
<keyword evidence="2" id="KW-0813">Transport</keyword>
<sequence length="1133" mass="125114">MRSDMTRLAAHMSSKSPPSDGQPEPCHQPVVDLAGPEDPTDAMGAVTFADEEECGNQQEISSPRMDKIAYDGGFVSATRPPSPVSGRTPTAVHAGLATDPLLPSSEETLQLIRRYFYDTGLLFPYIHPPTFFETYHQFKNNAKKVRRTWLGLLNIMLAMAKVTAVSTHAPAETRITESTRYYRQALNLCRGEILRGTTLEVGGLAHIVYLLSAAARLTFPLSVGETMGRVLSIENQLLSWVMALPNNLRQLSLQDLREEVGQSDSQPRLFPLKFRVILTLRYLHIQILLHRPILVKFLDASHASGLEPGEERVLNEIGYSSMKKCVESAMGIIDMIHELVCATGWQRDLLGAWWYSLYYSKLPSLAFLWICEYLITLSPGIAFNAALVIIGATWVQRTRQSVRDFPSHQLANIELYPGRAVATLRQLDMAENSTDTAPIDLGLAAMGSSTTDGNFPSFGIECGEFMLDDLFINITQGPALERCGQCHAALEELVTSCQSLVKGASCQIAVPYFGVVTVNRKCDDGVVREDETWEDNPTGLDMSEPVTTDAEQYNLPISFDDLLFSYVGPWMVPHPMYPDLAVDQVDARLNWVLELHCSEGCQIPGFKDRRIIVQLPIASDSRPWRAKSSCLGVTDGAHPEPSSSRRLSSPCLLVFFHWRCSSDGGKYPNSSSPETFLYGFVVPILSFMLESRLNMDPSKTQRMTTAVLTVHGFVSLIFAPVIAHFADKTPNRKAPLLIALAGCVAVEALFVGRILQAVAGSATWIIGFATLTDNVDLDHMGKAMGTAMAFVTAGQLSGPIVAGALLEWVGYWPTWSAPLLVLCLDIIARRLMIERRELPLDDRPRSPKLAAPHDPEESERAPLLPSTPTNESPDYNAVPTEAEQVGPSRSFYRIMIGDIGVVASVANTLIFATLISAFDATLPLHLRDTFHWNTLSVGMIFLSLQVPSMCLGPLVGWLRDRAGARWPVTIGWALSAPLLWLLGVPGEKMFPWASPETNGEAIFITGLVTIGIVFTLIRGAGTMQLVGESPWRSFPFSPLFNSNKICAMHRVLLPQRNVIFRFLFCIGFLDIEVQITISPVPNVQHKRSESQSQPAKPMHKQTSYCMITTPPPSQQPSHHHPTLDENITLQKPN</sequence>
<dbReference type="AlphaFoldDB" id="A0AAN4YF74"/>
<feature type="region of interest" description="Disordered" evidence="6">
    <location>
        <begin position="1"/>
        <end position="42"/>
    </location>
</feature>
<evidence type="ECO:0000313" key="8">
    <source>
        <dbReference type="EMBL" id="GMG24386.1"/>
    </source>
</evidence>
<dbReference type="SUPFAM" id="SSF103473">
    <property type="entry name" value="MFS general substrate transporter"/>
    <property type="match status" value="1"/>
</dbReference>
<feature type="transmembrane region" description="Helical" evidence="7">
    <location>
        <begin position="964"/>
        <end position="982"/>
    </location>
</feature>